<proteinExistence type="predicted"/>
<accession>A0A108UA75</accession>
<feature type="signal peptide" evidence="1">
    <location>
        <begin position="1"/>
        <end position="32"/>
    </location>
</feature>
<reference evidence="2 3" key="1">
    <citation type="journal article" date="2014" name="Genome Announc.">
        <title>Draft Genome Sequence of Lysobacter capsici AZ78, a Bacterium Antagonistic to Plant-Pathogenic Oomycetes.</title>
        <authorList>
            <person name="Puopolo G."/>
            <person name="Sonego P."/>
            <person name="Engelen K."/>
            <person name="Pertot I."/>
        </authorList>
    </citation>
    <scope>NUCLEOTIDE SEQUENCE [LARGE SCALE GENOMIC DNA]</scope>
    <source>
        <strain evidence="2 3">AZ78</strain>
    </source>
</reference>
<evidence type="ECO:0000313" key="3">
    <source>
        <dbReference type="Proteomes" id="UP000023435"/>
    </source>
</evidence>
<gene>
    <name evidence="2" type="ORF">AZ78_2951</name>
</gene>
<dbReference type="RefSeq" id="WP_036103384.1">
    <property type="nucleotide sequence ID" value="NZ_JAJA02000001.1"/>
</dbReference>
<keyword evidence="1" id="KW-0732">Signal</keyword>
<evidence type="ECO:0000256" key="1">
    <source>
        <dbReference type="SAM" id="SignalP"/>
    </source>
</evidence>
<sequence length="165" mass="18159">MIHAASRRVPTARRVLTALAVPLALCAAPAFAQVACTNINTVQISSSPLMNNEYGGHLNAHIRGQIPPPGFTQYNRTLFRDAQDWNEAYNALAAQNPPLYCAQNPQPGAEAARDLPIQFFSYQCTAANAAGVCTAGREIQTNTVRVVMRFIDRRWVLYTAYPIPR</sequence>
<comment type="caution">
    <text evidence="2">The sequence shown here is derived from an EMBL/GenBank/DDBJ whole genome shotgun (WGS) entry which is preliminary data.</text>
</comment>
<organism evidence="2 3">
    <name type="scientific">Lysobacter capsici AZ78</name>
    <dbReference type="NCBI Taxonomy" id="1444315"/>
    <lineage>
        <taxon>Bacteria</taxon>
        <taxon>Pseudomonadati</taxon>
        <taxon>Pseudomonadota</taxon>
        <taxon>Gammaproteobacteria</taxon>
        <taxon>Lysobacterales</taxon>
        <taxon>Lysobacteraceae</taxon>
        <taxon>Lysobacter</taxon>
    </lineage>
</organism>
<name>A0A108UA75_9GAMM</name>
<keyword evidence="3" id="KW-1185">Reference proteome</keyword>
<evidence type="ECO:0008006" key="4">
    <source>
        <dbReference type="Google" id="ProtNLM"/>
    </source>
</evidence>
<feature type="chain" id="PRO_5007131777" description="Secreted protein" evidence="1">
    <location>
        <begin position="33"/>
        <end position="165"/>
    </location>
</feature>
<evidence type="ECO:0000313" key="2">
    <source>
        <dbReference type="EMBL" id="KWS05399.1"/>
    </source>
</evidence>
<dbReference type="Proteomes" id="UP000023435">
    <property type="component" value="Unassembled WGS sequence"/>
</dbReference>
<dbReference type="EMBL" id="JAJA02000001">
    <property type="protein sequence ID" value="KWS05399.1"/>
    <property type="molecule type" value="Genomic_DNA"/>
</dbReference>
<protein>
    <recommendedName>
        <fullName evidence="4">Secreted protein</fullName>
    </recommendedName>
</protein>
<dbReference type="OrthoDB" id="6025362at2"/>
<dbReference type="AlphaFoldDB" id="A0A108UA75"/>